<proteinExistence type="predicted"/>
<evidence type="ECO:0000313" key="3">
    <source>
        <dbReference type="Proteomes" id="UP000716322"/>
    </source>
</evidence>
<accession>A0ABX0PIF3</accession>
<dbReference type="Proteomes" id="UP000716322">
    <property type="component" value="Unassembled WGS sequence"/>
</dbReference>
<feature type="region of interest" description="Disordered" evidence="1">
    <location>
        <begin position="59"/>
        <end position="96"/>
    </location>
</feature>
<evidence type="ECO:0000256" key="1">
    <source>
        <dbReference type="SAM" id="MobiDB-lite"/>
    </source>
</evidence>
<name>A0ABX0PIF3_9BURK</name>
<gene>
    <name evidence="2" type="ORF">HAV22_21380</name>
</gene>
<evidence type="ECO:0008006" key="4">
    <source>
        <dbReference type="Google" id="ProtNLM"/>
    </source>
</evidence>
<keyword evidence="3" id="KW-1185">Reference proteome</keyword>
<comment type="caution">
    <text evidence="2">The sequence shown here is derived from an EMBL/GenBank/DDBJ whole genome shotgun (WGS) entry which is preliminary data.</text>
</comment>
<evidence type="ECO:0000313" key="2">
    <source>
        <dbReference type="EMBL" id="NIA56188.1"/>
    </source>
</evidence>
<protein>
    <recommendedName>
        <fullName evidence="4">Zinc finger Ogr/Delta-type domain-containing protein</fullName>
    </recommendedName>
</protein>
<dbReference type="EMBL" id="JAAQOM010000013">
    <property type="protein sequence ID" value="NIA56188.1"/>
    <property type="molecule type" value="Genomic_DNA"/>
</dbReference>
<organism evidence="2 3">
    <name type="scientific">Telluria antibiotica</name>
    <dbReference type="NCBI Taxonomy" id="2717319"/>
    <lineage>
        <taxon>Bacteria</taxon>
        <taxon>Pseudomonadati</taxon>
        <taxon>Pseudomonadota</taxon>
        <taxon>Betaproteobacteria</taxon>
        <taxon>Burkholderiales</taxon>
        <taxon>Oxalobacteraceae</taxon>
        <taxon>Telluria group</taxon>
        <taxon>Telluria</taxon>
    </lineage>
</organism>
<reference evidence="2 3" key="1">
    <citation type="submission" date="2020-03" db="EMBL/GenBank/DDBJ databases">
        <title>Genome sequence of strain Massilia sp. TW-1.</title>
        <authorList>
            <person name="Chaudhary D.K."/>
        </authorList>
    </citation>
    <scope>NUCLEOTIDE SEQUENCE [LARGE SCALE GENOMIC DNA]</scope>
    <source>
        <strain evidence="2 3">TW-1</strain>
    </source>
</reference>
<dbReference type="RefSeq" id="WP_166861777.1">
    <property type="nucleotide sequence ID" value="NZ_JAAQOM010000013.1"/>
</dbReference>
<sequence>MVAAAKINHGKMACPACGEPVALKESTATGTLSWDCQDADCEATGFAKKHTAAARKWLASVPKRTPAATQPAGAGEQPSAPPKPAPKPGFSFGGLK</sequence>